<accession>A0ABD5XR16</accession>
<keyword evidence="4" id="KW-1185">Reference proteome</keyword>
<evidence type="ECO:0000256" key="1">
    <source>
        <dbReference type="ARBA" id="ARBA00007274"/>
    </source>
</evidence>
<dbReference type="CDD" id="cd04647">
    <property type="entry name" value="LbH_MAT_like"/>
    <property type="match status" value="1"/>
</dbReference>
<comment type="caution">
    <text evidence="3">The sequence shown here is derived from an EMBL/GenBank/DDBJ whole genome shotgun (WGS) entry which is preliminary data.</text>
</comment>
<dbReference type="EMBL" id="JBHSZG010000001">
    <property type="protein sequence ID" value="MFC7136070.1"/>
    <property type="molecule type" value="Genomic_DNA"/>
</dbReference>
<dbReference type="Gene3D" id="2.160.10.10">
    <property type="entry name" value="Hexapeptide repeat proteins"/>
    <property type="match status" value="1"/>
</dbReference>
<keyword evidence="2" id="KW-0808">Transferase</keyword>
<sequence>MSRLLKALYVSVMRRKNAIERRWFTLKVREVAEETGEPLRVNGPSRVNSNTVLDDNVNFNGLQVMCDGRLTIGDNSHSGPGVRILTRNHNHDAGTAIPYDDTYVRNPVRTGDNVWLGVDTTVLPGVEIGEGAIVQAGSTVVDDVPSGAIVGGHPAEQFAERDMDHYNRLKEQGRFH</sequence>
<evidence type="ECO:0000313" key="3">
    <source>
        <dbReference type="EMBL" id="MFC7136070.1"/>
    </source>
</evidence>
<dbReference type="InterPro" id="IPR011004">
    <property type="entry name" value="Trimer_LpxA-like_sf"/>
</dbReference>
<protein>
    <submittedName>
        <fullName evidence="3">Acyltransferase</fullName>
    </submittedName>
</protein>
<reference evidence="3 4" key="1">
    <citation type="journal article" date="2019" name="Int. J. Syst. Evol. Microbiol.">
        <title>The Global Catalogue of Microorganisms (GCM) 10K type strain sequencing project: providing services to taxonomists for standard genome sequencing and annotation.</title>
        <authorList>
            <consortium name="The Broad Institute Genomics Platform"/>
            <consortium name="The Broad Institute Genome Sequencing Center for Infectious Disease"/>
            <person name="Wu L."/>
            <person name="Ma J."/>
        </authorList>
    </citation>
    <scope>NUCLEOTIDE SEQUENCE [LARGE SCALE GENOMIC DNA]</scope>
    <source>
        <strain evidence="3 4">DT92</strain>
    </source>
</reference>
<dbReference type="GeneID" id="81122465"/>
<dbReference type="PANTHER" id="PTHR23416">
    <property type="entry name" value="SIALIC ACID SYNTHASE-RELATED"/>
    <property type="match status" value="1"/>
</dbReference>
<evidence type="ECO:0000313" key="4">
    <source>
        <dbReference type="Proteomes" id="UP001596368"/>
    </source>
</evidence>
<dbReference type="InterPro" id="IPR001451">
    <property type="entry name" value="Hexapep"/>
</dbReference>
<evidence type="ECO:0000256" key="2">
    <source>
        <dbReference type="ARBA" id="ARBA00022679"/>
    </source>
</evidence>
<dbReference type="InterPro" id="IPR051159">
    <property type="entry name" value="Hexapeptide_acetyltransf"/>
</dbReference>
<name>A0ABD5XR16_9EURY</name>
<dbReference type="PANTHER" id="PTHR23416:SF23">
    <property type="entry name" value="ACETYLTRANSFERASE C18B11.09C-RELATED"/>
    <property type="match status" value="1"/>
</dbReference>
<keyword evidence="3" id="KW-0012">Acyltransferase</keyword>
<comment type="similarity">
    <text evidence="1">Belongs to the transferase hexapeptide repeat family.</text>
</comment>
<dbReference type="AlphaFoldDB" id="A0ABD5XR16"/>
<dbReference type="Proteomes" id="UP001596368">
    <property type="component" value="Unassembled WGS sequence"/>
</dbReference>
<dbReference type="SUPFAM" id="SSF51161">
    <property type="entry name" value="Trimeric LpxA-like enzymes"/>
    <property type="match status" value="1"/>
</dbReference>
<gene>
    <name evidence="3" type="ORF">ACFQRB_04915</name>
</gene>
<dbReference type="Pfam" id="PF00132">
    <property type="entry name" value="Hexapep"/>
    <property type="match status" value="1"/>
</dbReference>
<proteinExistence type="inferred from homology"/>
<organism evidence="3 4">
    <name type="scientific">Halobaculum litoreum</name>
    <dbReference type="NCBI Taxonomy" id="3031998"/>
    <lineage>
        <taxon>Archaea</taxon>
        <taxon>Methanobacteriati</taxon>
        <taxon>Methanobacteriota</taxon>
        <taxon>Stenosarchaea group</taxon>
        <taxon>Halobacteria</taxon>
        <taxon>Halobacteriales</taxon>
        <taxon>Haloferacaceae</taxon>
        <taxon>Halobaculum</taxon>
    </lineage>
</organism>
<dbReference type="GO" id="GO:0016746">
    <property type="term" value="F:acyltransferase activity"/>
    <property type="evidence" value="ECO:0007669"/>
    <property type="project" value="UniProtKB-KW"/>
</dbReference>
<dbReference type="RefSeq" id="WP_284012459.1">
    <property type="nucleotide sequence ID" value="NZ_CP126156.1"/>
</dbReference>